<feature type="domain" description="Trimeric autotransporter adhesin YadA-like stalk" evidence="13">
    <location>
        <begin position="93"/>
        <end position="132"/>
    </location>
</feature>
<protein>
    <submittedName>
        <fullName evidence="14">YadA-like family protein</fullName>
    </submittedName>
</protein>
<feature type="compositionally biased region" description="Polar residues" evidence="11">
    <location>
        <begin position="39"/>
        <end position="54"/>
    </location>
</feature>
<feature type="domain" description="Trimeric autotransporter adhesin YadA-like stalk" evidence="13">
    <location>
        <begin position="574"/>
        <end position="608"/>
    </location>
</feature>
<organism evidence="14">
    <name type="scientific">Neisseria leonii</name>
    <dbReference type="NCBI Taxonomy" id="2995413"/>
    <lineage>
        <taxon>Bacteria</taxon>
        <taxon>Pseudomonadati</taxon>
        <taxon>Pseudomonadota</taxon>
        <taxon>Betaproteobacteria</taxon>
        <taxon>Neisseriales</taxon>
        <taxon>Neisseriaceae</taxon>
        <taxon>Neisseria</taxon>
    </lineage>
</organism>
<keyword evidence="8" id="KW-0653">Protein transport</keyword>
<feature type="domain" description="Trimeric autotransporter adhesin YadA-like stalk" evidence="13">
    <location>
        <begin position="300"/>
        <end position="337"/>
    </location>
</feature>
<dbReference type="InterPro" id="IPR045584">
    <property type="entry name" value="Pilin-like"/>
</dbReference>
<evidence type="ECO:0000259" key="13">
    <source>
        <dbReference type="Pfam" id="PF05662"/>
    </source>
</evidence>
<evidence type="ECO:0000256" key="4">
    <source>
        <dbReference type="ARBA" id="ARBA00022448"/>
    </source>
</evidence>
<dbReference type="GO" id="GO:0009279">
    <property type="term" value="C:cell outer membrane"/>
    <property type="evidence" value="ECO:0007669"/>
    <property type="project" value="UniProtKB-SubCell"/>
</dbReference>
<evidence type="ECO:0000256" key="6">
    <source>
        <dbReference type="ARBA" id="ARBA00022692"/>
    </source>
</evidence>
<dbReference type="Proteomes" id="UP001149607">
    <property type="component" value="Chromosome"/>
</dbReference>
<feature type="domain" description="Trimeric autotransporter adhesin YadA-like stalk" evidence="13">
    <location>
        <begin position="3532"/>
        <end position="3570"/>
    </location>
</feature>
<evidence type="ECO:0000256" key="2">
    <source>
        <dbReference type="ARBA" id="ARBA00004442"/>
    </source>
</evidence>
<evidence type="ECO:0000256" key="5">
    <source>
        <dbReference type="ARBA" id="ARBA00022452"/>
    </source>
</evidence>
<evidence type="ECO:0000259" key="12">
    <source>
        <dbReference type="Pfam" id="PF03895"/>
    </source>
</evidence>
<dbReference type="Pfam" id="PF03895">
    <property type="entry name" value="YadA_anchor"/>
    <property type="match status" value="1"/>
</dbReference>
<dbReference type="EMBL" id="JAPQFL010000004">
    <property type="protein sequence ID" value="MDD9328080.1"/>
    <property type="molecule type" value="Genomic_DNA"/>
</dbReference>
<dbReference type="SUPFAM" id="SSF101967">
    <property type="entry name" value="Adhesin YadA, collagen-binding domain"/>
    <property type="match status" value="8"/>
</dbReference>
<comment type="similarity">
    <text evidence="3">Belongs to the autotransporter-2 (AT-2) (TC 1.B.40) family.</text>
</comment>
<feature type="domain" description="Trimeric autotransporter adhesin YadA-like stalk" evidence="13">
    <location>
        <begin position="909"/>
        <end position="939"/>
    </location>
</feature>
<evidence type="ECO:0000256" key="8">
    <source>
        <dbReference type="ARBA" id="ARBA00022927"/>
    </source>
</evidence>
<dbReference type="SUPFAM" id="SSF54523">
    <property type="entry name" value="Pili subunits"/>
    <property type="match status" value="1"/>
</dbReference>
<dbReference type="Gene3D" id="6.10.250.2040">
    <property type="match status" value="5"/>
</dbReference>
<dbReference type="Gene3D" id="3.30.1300.30">
    <property type="entry name" value="GSPII I/J protein-like"/>
    <property type="match status" value="1"/>
</dbReference>
<evidence type="ECO:0000256" key="10">
    <source>
        <dbReference type="ARBA" id="ARBA00023237"/>
    </source>
</evidence>
<dbReference type="InterPro" id="IPR008635">
    <property type="entry name" value="Coiled_stalk_dom"/>
</dbReference>
<dbReference type="Gene3D" id="3.90.1780.10">
    <property type="entry name" value="Trimeric adhesin"/>
    <property type="match status" value="8"/>
</dbReference>
<evidence type="ECO:0000313" key="16">
    <source>
        <dbReference type="Proteomes" id="UP001149607"/>
    </source>
</evidence>
<dbReference type="EMBL" id="CP146598">
    <property type="protein sequence ID" value="WWY04193.1"/>
    <property type="molecule type" value="Genomic_DNA"/>
</dbReference>
<keyword evidence="16" id="KW-1185">Reference proteome</keyword>
<dbReference type="GO" id="GO:0015031">
    <property type="term" value="P:protein transport"/>
    <property type="evidence" value="ECO:0007669"/>
    <property type="project" value="UniProtKB-KW"/>
</dbReference>
<keyword evidence="9" id="KW-0472">Membrane</keyword>
<comment type="subcellular location">
    <subcellularLocation>
        <location evidence="2">Cell outer membrane</location>
    </subcellularLocation>
    <subcellularLocation>
        <location evidence="1">Cell surface</location>
    </subcellularLocation>
</comment>
<feature type="region of interest" description="Disordered" evidence="11">
    <location>
        <begin position="3379"/>
        <end position="3403"/>
    </location>
</feature>
<dbReference type="Pfam" id="PF05662">
    <property type="entry name" value="YadA_stalk"/>
    <property type="match status" value="12"/>
</dbReference>
<feature type="domain" description="Trimeric autotransporter adhesin YadA-like stalk" evidence="13">
    <location>
        <begin position="1362"/>
        <end position="1390"/>
    </location>
</feature>
<name>A0A9X4E3I6_9NEIS</name>
<proteinExistence type="inferred from homology"/>
<gene>
    <name evidence="14" type="ORF">ORY91_001498</name>
    <name evidence="15" type="ORF">V9W64_05150</name>
</gene>
<evidence type="ECO:0000313" key="14">
    <source>
        <dbReference type="EMBL" id="MDD9328080.1"/>
    </source>
</evidence>
<keyword evidence="6" id="KW-0812">Transmembrane</keyword>
<feature type="domain" description="Trimeric autotransporter adhesin YadA-like stalk" evidence="13">
    <location>
        <begin position="1186"/>
        <end position="1224"/>
    </location>
</feature>
<feature type="domain" description="Trimeric autotransporter adhesin YadA-like C-terminal membrane anchor" evidence="12">
    <location>
        <begin position="3583"/>
        <end position="3643"/>
    </location>
</feature>
<evidence type="ECO:0000256" key="3">
    <source>
        <dbReference type="ARBA" id="ARBA00005848"/>
    </source>
</evidence>
<dbReference type="InterPro" id="IPR005594">
    <property type="entry name" value="YadA_C"/>
</dbReference>
<keyword evidence="7" id="KW-0732">Signal</keyword>
<dbReference type="Gene3D" id="2.150.10.10">
    <property type="entry name" value="Serralysin-like metalloprotease, C-terminal"/>
    <property type="match status" value="4"/>
</dbReference>
<feature type="domain" description="Trimeric autotransporter adhesin YadA-like stalk" evidence="13">
    <location>
        <begin position="2129"/>
        <end position="2162"/>
    </location>
</feature>
<feature type="domain" description="Trimeric autotransporter adhesin YadA-like stalk" evidence="13">
    <location>
        <begin position="3162"/>
        <end position="3199"/>
    </location>
</feature>
<evidence type="ECO:0000256" key="7">
    <source>
        <dbReference type="ARBA" id="ARBA00022729"/>
    </source>
</evidence>
<evidence type="ECO:0000313" key="15">
    <source>
        <dbReference type="EMBL" id="WWY04193.1"/>
    </source>
</evidence>
<dbReference type="InterPro" id="IPR037174">
    <property type="entry name" value="Trimeric_adhesin"/>
</dbReference>
<keyword evidence="10" id="KW-0998">Cell outer membrane</keyword>
<keyword evidence="5" id="KW-1134">Transmembrane beta strand</keyword>
<dbReference type="RefSeq" id="WP_274585320.1">
    <property type="nucleotide sequence ID" value="NZ_CP146598.1"/>
</dbReference>
<evidence type="ECO:0000256" key="9">
    <source>
        <dbReference type="ARBA" id="ARBA00023136"/>
    </source>
</evidence>
<evidence type="ECO:0000256" key="1">
    <source>
        <dbReference type="ARBA" id="ARBA00004241"/>
    </source>
</evidence>
<evidence type="ECO:0000256" key="11">
    <source>
        <dbReference type="SAM" id="MobiDB-lite"/>
    </source>
</evidence>
<sequence>MDVQKGSTTTVDGVEVTNYSVDLSNDAKGLLNKEESVSAGDNVTVSENGTNSTGGKDFKVSLNKDVNLTDNGSLTVGGVTINNGGINAGNKPITNVADGTNPTDAVNVKQLNAAKTELENGKNTTVSSRDGSNGQKIYKVDAWDTTVAAADNGAAVTVTPNDNATEKTRAYTIDLSTKTKEDIQKGVDAKDTVDTQGITFAGDTGNNVTRKLGETVNVKGNATDATSLTDGNIGVVANGTDTLTVKLNKDVNLGDTGSLTVGGSKVTNEGVTTPKVTADEAKIGPVTINADGINAGDKTITGVADGVNNDDAVNVKQLKAAKTAVEAGENVTVTTGTGTDGNPVYTVAAKDTSAKVTSATDKLTVANKGTAKEGTADVTSFELDLSQSAKESLAKADTAVQSFTTSVNGQTAETLNNGGDVNFVNGNATTAKATGTGNSDITFDVNTDNTTIKVASGQISANTTPLTVNDGKVAAPTNGDALVTAGSVAEAINKSGWNLKAGFEATGEQINPSDSVTFKAGKNLKVERDGSQITYATKDDVYFDSVTVGDGNVKLTDDGEGNLMVSDSKGNPIKITNIADGEDDNDAVNVSQLKGGRTVVAAGKNTNVTESEDQTTFAKTYTVDAWDTKVAAAEGAAVTVTANDNDGDKTRNYTVDLTAETKAQIAKEESVVAGNDNIAVTQTANNSTGGKEFTVTLNKDVKLGTDGSLSVGPVTINSDGINAGNKQVKNVADGTAPNDAVNVSQLQTAAAAAKTEVKAGDNVTVTEDKGANNQTIYTVTASDTSAKVTAGSTSVKVEKGTATKDGTVDVTDYTVDLSDEAKEQIAKEESVDGDSNITVVQDKTNDTKGKNFNVRLNKDVNLTNDGSLTIGGSVLNKDGLTTPKVTADEAKIGPVTINANGINAGDKTITGVADGVNPTDAVNVKQLKAAKTAVEAGENVTVTPSEGTDGNPVYTIAAKDTSAKVTVSDRLTVEQKAAVKEGGAEVTEFALDLSQTTKDSLAKADTAVQSFTTSVNGTKAETIDQGNSDVNFVDGNATTAKAVGNGDITFDVNTDNTTIKVEGNQIKANTSPITTGTDGKVATPANGNALVTAGDVANAINQSGWKLAADGVAGDELIKAGDTATFKAGENMTVSRTGGEITYATKRDVNFDSVTFGQDGTVAAPKITDDGAGNLMVSRDKDTPIKITNIADGEDDNDAVNVSQLKTAKTVVQEGKNTKVTKTEGADKQDVYTVDAWDTKATAGSTAITVTPTADASNEDAKTRDYVIDLAQATKDQIAKEESVVGEGNITVAENGTNQTGGKEYKVTLNKDVNLGNDGSLTVGDSKVTNNSITTPTVNADDVVVGPVTINKDNGINAGNKQIKGVAEGTEPTDAVNVKQLNDQVAASKEEVISSDKSVTVDSSKTTTGGAKIFDLSVNTDGTTITKGDNGEIKANTTPLTVTDGKVNTPANENALATAGDIANAINKSGWNLAAGDETTSELINPADKVTFKAGDNLNVTRNGADITYGLNNDVDLTKDGSVKMGDTLLTEDGLMINNGPILTHDGNGNFKVGKVGEDGQAAPAKITNLADGEADNDAVNVSQLKAATTEVQDGKNTTVRSDTGANGQTVYKVDAWDTKVAAADGAAVTVTPSDDEDAKTRNYTIDLTAETKAQIAKEESVDGDDNITVEQDKLNSTNGKNFNVRLNKDVNLTDKGSLTIGDSKLTNNGLTVGGNNPVTINGDAGTIGGLTNKTFDPNNIVSGQGATEDQLKSVYDLANTGWNIQANGDTASKVAAGDTVQFIDGKNIAITRNGNDITVATKDEVEFTKVTANEAKVGPVTINNDGINAGDTQIKGVKAGTDGTDAVNVEQLTKAAAASKTEVEAGKNVTVTDRKGNNDQTIYTVNAWDTTATAGSEAVTVTPTISEDEKTRAYAVDLSDKSKESLNKADTALQSFTTSVNGTQVETIDQNNTDVNFVNGNATTARADGQNITFDVNTDGTTIKVDGDQIKANTSPITTEGNKAKTDGRDNLATAGDVVDAINKAGFTLKTSANGGEKESGDDEVINAGDTVDMAAGKNLTVKQETSGKITYSLANDVDLGNDGSVKMGDTLLTEDGLIVNNGPILTHDGNGNFKVGKVDGDQAAPVKITNLAEGTDANDAVNVSQLDKAVAASREEVKSDDKSVTVTTTQNAAGANVYDLSVNTDNTTITKDPATGAVKAVTSDITTDTDGKSTATTPDSLVTAGDVAEAINKSGWNLAAEGTDGKELINPADTVTFKATDNLNVTRDGANITYGLNKDVDLTKDGSLTIGETALTKDGLIINNGPMLVSNGNNLKLGSVNDNGEASPIQIQNVDSGLKDPTTGQTVALDKADGDTLKNAVNVGDLKNASQALVDKGFNITADNSALANNVKEDNVNLGQTVNFTSTDKNIVTTVADNEIRFALNTDLTIGAKDGTDGKDGVDGKIGVNGKDGSAVVINGKDGSIGLNGKDGTNGLTLKGADGAQGVDGTNGANGLPGKDGTTRLVYETKDPQDATKTVTQEVANLNDGLIFTGNNNDTLNRHKLNSVVTIEGEGVSKEEAASFQSAAGNINVEANGTDKLTVKLNKDIDLTDDGSVKIGGTALTKDGLVINNGPVITHNGNNLKLGSVDDNGVASPIQIQGVDSGLKDAAGNKVDLANATGDVLNNAVNVGDLKNAAAAATTKVQGDQGVTVTPETNTDGSTTYTVAAKTDGTTVKVDDKGNIAAVTSDITTDTDGKSTATTPNSLVTAGDVAEAINASGWKLAAEGTPDSELINPADTVTFKATDNLNVTRDGANITYGLNKDVDLTEDGSLKIGETALTKDGLIINNGPMLVSNGNNLKLGSVDGTTVSPIQIQGVDSGLKDAAGNKVDLANASGDVLNNAVNVGDLKNAAAAATTKVQGDQGVTVTPEPNADGSTTYTVAAKTDGTTVTVDGNGNIAAVTSELTNNPDGKVNTPAAPDALATAGDIANAINNSGWNLAAEGTDGKELINPSDTVTFKATDNLNVTRDGANITYGLNKDVDLTKDGSLTIGGTKLDGNSLTVGGDNPVTIDGNKGTVGGLTNTTWNPDNIVSGQAATEDQLKQAAAAATTKVAEGDNITVTGTPNDDGSTTYTVATKRDVNFDKVSFGPKDAANNPSISNDGNGNLKVGDANGNAVKITNVADGTAPNDAVNVSQLNTAVAASREEVTSKDGSVKVDDTGRTAGGAKIFDLSVNTDGTTITKGDNGEIKANTTTLTNTDGKVTTPDAVDEDKLVNAKTVADAINNSGFTLKTSANGGEKVSGNDELIKSGETVELVAGKNLTVTQEANGKVTFATKDDLTANNIQVGEKGEPGKDGVDGKIGVNGKDGSAVVINGKDGSIGLSGKDGENGLTLKGADGAQGVDGTKGTNGLPGKDGTTRLVYETKNPDGTTKTNEVANLDDGLIFTGNNSDTLNRHKLNSVVTVKGEGVDKDQSAAFQSAAGNINVKADGNGTLEVQLAKDVKVDSVTANTVTAGNTTVNTDGITIGGNTAAPVSLTGSGLNNGGNRITNVAPGVNDTDAVNVGQLKGLAQGISNRIDEVSADAKAGVAQALATAGLPQAYLPGKSMMAVGGGVYRGATGYAVGYSSISDGGNWIIKGTASGNSRGHFGATAAVGYQW</sequence>
<dbReference type="PANTHER" id="PTHR24637">
    <property type="entry name" value="COLLAGEN"/>
    <property type="match status" value="1"/>
</dbReference>
<dbReference type="InterPro" id="IPR011049">
    <property type="entry name" value="Serralysin-like_metalloprot_C"/>
</dbReference>
<keyword evidence="4" id="KW-0813">Transport</keyword>
<feature type="domain" description="Trimeric autotransporter adhesin YadA-like stalk" evidence="13">
    <location>
        <begin position="1834"/>
        <end position="1873"/>
    </location>
</feature>
<reference evidence="14" key="1">
    <citation type="submission" date="2022-10" db="EMBL/GenBank/DDBJ databases">
        <authorList>
            <person name="Boutroux M."/>
        </authorList>
    </citation>
    <scope>NUCLEOTIDE SEQUENCE</scope>
    <source>
        <strain evidence="14">51.81</strain>
    </source>
</reference>
<feature type="domain" description="Trimeric autotransporter adhesin YadA-like stalk" evidence="13">
    <location>
        <begin position="727"/>
        <end position="767"/>
    </location>
</feature>
<accession>A0A9X4E3I6</accession>
<feature type="domain" description="Trimeric autotransporter adhesin YadA-like stalk" evidence="13">
    <location>
        <begin position="1566"/>
        <end position="1601"/>
    </location>
</feature>
<dbReference type="Gene3D" id="2.20.70.140">
    <property type="match status" value="3"/>
</dbReference>
<dbReference type="PANTHER" id="PTHR24637:SF421">
    <property type="entry name" value="CUTICLE COLLAGEN DPY-2"/>
    <property type="match status" value="1"/>
</dbReference>
<dbReference type="GO" id="GO:0009986">
    <property type="term" value="C:cell surface"/>
    <property type="evidence" value="ECO:0007669"/>
    <property type="project" value="UniProtKB-SubCell"/>
</dbReference>
<reference evidence="15" key="2">
    <citation type="submission" date="2024-02" db="EMBL/GenBank/DDBJ databases">
        <title>Neisseria leonii sp. nov.</title>
        <authorList>
            <person name="Boutroux M."/>
            <person name="Favre-Rochex S."/>
            <person name="Gorgette O."/>
            <person name="Touak G."/>
            <person name="Muhle E."/>
            <person name="Chesneau O."/>
            <person name="Clermont D."/>
            <person name="Rahi P."/>
        </authorList>
    </citation>
    <scope>NUCLEOTIDE SEQUENCE</scope>
    <source>
        <strain evidence="15">51.81</strain>
    </source>
</reference>
<feature type="region of interest" description="Disordered" evidence="11">
    <location>
        <begin position="34"/>
        <end position="57"/>
    </location>
</feature>
<dbReference type="Gene3D" id="6.20.50.100">
    <property type="match status" value="2"/>
</dbReference>